<proteinExistence type="inferred from homology"/>
<dbReference type="Pfam" id="PF00171">
    <property type="entry name" value="Aldedh"/>
    <property type="match status" value="1"/>
</dbReference>
<sequence>MTTHHQHFINGEFVAHQGDRWIEVINPSTEALLSRIPQGSRQDASLAISAAEVAQPGWEALPAVERGVWLHKIATAIRQREPELTATIVAEGGKTQGLAKTEVMFTADYLDYMAEWARRYEGEIINSDRPNENIFLFKKSDRRHYRNTAVEFPLLPHCPQSSTGPDHRKHHRDQTQ</sequence>
<dbReference type="SUPFAM" id="SSF53720">
    <property type="entry name" value="ALDH-like"/>
    <property type="match status" value="1"/>
</dbReference>
<dbReference type="PANTHER" id="PTHR43353:SF5">
    <property type="entry name" value="SUCCINATE-SEMIALDEHYDE DEHYDROGENASE, MITOCHONDRIAL"/>
    <property type="match status" value="1"/>
</dbReference>
<evidence type="ECO:0000256" key="2">
    <source>
        <dbReference type="ARBA" id="ARBA00023002"/>
    </source>
</evidence>
<feature type="domain" description="Aldehyde dehydrogenase" evidence="4">
    <location>
        <begin position="14"/>
        <end position="138"/>
    </location>
</feature>
<feature type="compositionally biased region" description="Basic residues" evidence="3">
    <location>
        <begin position="167"/>
        <end position="176"/>
    </location>
</feature>
<dbReference type="EMBL" id="UGSO01000001">
    <property type="protein sequence ID" value="SUB16715.1"/>
    <property type="molecule type" value="Genomic_DNA"/>
</dbReference>
<dbReference type="EC" id="1.2.1.22" evidence="5"/>
<evidence type="ECO:0000256" key="1">
    <source>
        <dbReference type="ARBA" id="ARBA00009986"/>
    </source>
</evidence>
<evidence type="ECO:0000259" key="4">
    <source>
        <dbReference type="Pfam" id="PF00171"/>
    </source>
</evidence>
<dbReference type="InterPro" id="IPR016162">
    <property type="entry name" value="Ald_DH_N"/>
</dbReference>
<accession>A0A379AFN6</accession>
<dbReference type="AlphaFoldDB" id="A0A379AFN6"/>
<dbReference type="Gene3D" id="3.40.605.10">
    <property type="entry name" value="Aldehyde Dehydrogenase, Chain A, domain 1"/>
    <property type="match status" value="1"/>
</dbReference>
<evidence type="ECO:0000256" key="3">
    <source>
        <dbReference type="SAM" id="MobiDB-lite"/>
    </source>
</evidence>
<evidence type="ECO:0000313" key="5">
    <source>
        <dbReference type="EMBL" id="SUB16715.1"/>
    </source>
</evidence>
<keyword evidence="2 5" id="KW-0560">Oxidoreductase</keyword>
<dbReference type="GO" id="GO:0005829">
    <property type="term" value="C:cytosol"/>
    <property type="evidence" value="ECO:0007669"/>
    <property type="project" value="TreeGrafter"/>
</dbReference>
<keyword evidence="6" id="KW-1185">Reference proteome</keyword>
<name>A0A379AFN6_ENTAG</name>
<evidence type="ECO:0000313" key="6">
    <source>
        <dbReference type="Proteomes" id="UP000254640"/>
    </source>
</evidence>
<comment type="similarity">
    <text evidence="1">Belongs to the aldehyde dehydrogenase family.</text>
</comment>
<protein>
    <submittedName>
        <fullName evidence="5">Lactaldehyde dehydrogenase</fullName>
        <ecNumber evidence="5">1.2.1.22</ecNumber>
    </submittedName>
</protein>
<dbReference type="GO" id="GO:0009450">
    <property type="term" value="P:gamma-aminobutyric acid catabolic process"/>
    <property type="evidence" value="ECO:0007669"/>
    <property type="project" value="TreeGrafter"/>
</dbReference>
<reference evidence="5 6" key="1">
    <citation type="submission" date="2018-06" db="EMBL/GenBank/DDBJ databases">
        <authorList>
            <consortium name="Pathogen Informatics"/>
            <person name="Doyle S."/>
        </authorList>
    </citation>
    <scope>NUCLEOTIDE SEQUENCE [LARGE SCALE GENOMIC DNA]</scope>
    <source>
        <strain evidence="5 6">NCTC9381</strain>
    </source>
</reference>
<dbReference type="InterPro" id="IPR015590">
    <property type="entry name" value="Aldehyde_DH_dom"/>
</dbReference>
<gene>
    <name evidence="5" type="primary">aldA_2</name>
    <name evidence="5" type="ORF">NCTC9381_02631</name>
</gene>
<feature type="region of interest" description="Disordered" evidence="3">
    <location>
        <begin position="155"/>
        <end position="176"/>
    </location>
</feature>
<organism evidence="5 6">
    <name type="scientific">Enterobacter agglomerans</name>
    <name type="common">Erwinia herbicola</name>
    <name type="synonym">Pantoea agglomerans</name>
    <dbReference type="NCBI Taxonomy" id="549"/>
    <lineage>
        <taxon>Bacteria</taxon>
        <taxon>Pseudomonadati</taxon>
        <taxon>Pseudomonadota</taxon>
        <taxon>Gammaproteobacteria</taxon>
        <taxon>Enterobacterales</taxon>
        <taxon>Erwiniaceae</taxon>
        <taxon>Pantoea</taxon>
        <taxon>Pantoea agglomerans group</taxon>
    </lineage>
</organism>
<dbReference type="Proteomes" id="UP000254640">
    <property type="component" value="Unassembled WGS sequence"/>
</dbReference>
<dbReference type="GO" id="GO:0008911">
    <property type="term" value="F:lactaldehyde dehydrogenase (NAD+) activity"/>
    <property type="evidence" value="ECO:0007669"/>
    <property type="project" value="UniProtKB-EC"/>
</dbReference>
<dbReference type="InterPro" id="IPR050740">
    <property type="entry name" value="Aldehyde_DH_Superfamily"/>
</dbReference>
<dbReference type="InterPro" id="IPR016161">
    <property type="entry name" value="Ald_DH/histidinol_DH"/>
</dbReference>
<dbReference type="PANTHER" id="PTHR43353">
    <property type="entry name" value="SUCCINATE-SEMIALDEHYDE DEHYDROGENASE, MITOCHONDRIAL"/>
    <property type="match status" value="1"/>
</dbReference>
<dbReference type="GO" id="GO:0004777">
    <property type="term" value="F:succinate-semialdehyde dehydrogenase (NAD+) activity"/>
    <property type="evidence" value="ECO:0007669"/>
    <property type="project" value="TreeGrafter"/>
</dbReference>